<protein>
    <recommendedName>
        <fullName evidence="3">Glucose-methanol-choline oxidoreductase N-terminal domain-containing protein</fullName>
    </recommendedName>
</protein>
<dbReference type="InterPro" id="IPR012132">
    <property type="entry name" value="GMC_OxRdtase"/>
</dbReference>
<evidence type="ECO:0000256" key="2">
    <source>
        <dbReference type="RuleBase" id="RU003968"/>
    </source>
</evidence>
<accession>A0A0U5GL93</accession>
<name>A0A0U5GL93_ASPCI</name>
<keyword evidence="2" id="KW-0274">FAD</keyword>
<dbReference type="GO" id="GO:0044550">
    <property type="term" value="P:secondary metabolite biosynthetic process"/>
    <property type="evidence" value="ECO:0007669"/>
    <property type="project" value="TreeGrafter"/>
</dbReference>
<dbReference type="SUPFAM" id="SSF51905">
    <property type="entry name" value="FAD/NAD(P)-binding domain"/>
    <property type="match status" value="1"/>
</dbReference>
<dbReference type="Gene3D" id="3.50.50.60">
    <property type="entry name" value="FAD/NAD(P)-binding domain"/>
    <property type="match status" value="1"/>
</dbReference>
<keyword evidence="2" id="KW-0285">Flavoprotein</keyword>
<evidence type="ECO:0000313" key="5">
    <source>
        <dbReference type="Proteomes" id="UP000054771"/>
    </source>
</evidence>
<dbReference type="STRING" id="454130.A0A0U5GL93"/>
<keyword evidence="5" id="KW-1185">Reference proteome</keyword>
<sequence>MFSAALLCCAERSQCKATTTLRKSNTRARYASLAGGNNSWPITSLLIPGLNNRTAGIAAARLLGGGSAINGMAFDQGSPGDYDIWGELIGDNSWSWAGHRPYFKKSGTFMPPTLEQQIECGITFDVDVHGTSGSVQSSYLPFISTTGKVFIAALRQLRIPIQLMTRQMQ</sequence>
<organism evidence="4 5">
    <name type="scientific">Aspergillus calidoustus</name>
    <dbReference type="NCBI Taxonomy" id="454130"/>
    <lineage>
        <taxon>Eukaryota</taxon>
        <taxon>Fungi</taxon>
        <taxon>Dikarya</taxon>
        <taxon>Ascomycota</taxon>
        <taxon>Pezizomycotina</taxon>
        <taxon>Eurotiomycetes</taxon>
        <taxon>Eurotiomycetidae</taxon>
        <taxon>Eurotiales</taxon>
        <taxon>Aspergillaceae</taxon>
        <taxon>Aspergillus</taxon>
        <taxon>Aspergillus subgen. Nidulantes</taxon>
    </lineage>
</organism>
<gene>
    <name evidence="4" type="ORF">ASPCAL14715</name>
</gene>
<evidence type="ECO:0000259" key="3">
    <source>
        <dbReference type="PROSITE" id="PS00623"/>
    </source>
</evidence>
<dbReference type="PANTHER" id="PTHR11552">
    <property type="entry name" value="GLUCOSE-METHANOL-CHOLINE GMC OXIDOREDUCTASE"/>
    <property type="match status" value="1"/>
</dbReference>
<dbReference type="OrthoDB" id="269227at2759"/>
<dbReference type="GO" id="GO:0050660">
    <property type="term" value="F:flavin adenine dinucleotide binding"/>
    <property type="evidence" value="ECO:0007669"/>
    <property type="project" value="InterPro"/>
</dbReference>
<evidence type="ECO:0000313" key="4">
    <source>
        <dbReference type="EMBL" id="CEL11614.1"/>
    </source>
</evidence>
<reference evidence="5" key="1">
    <citation type="journal article" date="2016" name="Genome Announc.">
        <title>Draft genome sequences of fungus Aspergillus calidoustus.</title>
        <authorList>
            <person name="Horn F."/>
            <person name="Linde J."/>
            <person name="Mattern D.J."/>
            <person name="Walther G."/>
            <person name="Guthke R."/>
            <person name="Scherlach K."/>
            <person name="Martin K."/>
            <person name="Brakhage A.A."/>
            <person name="Petzke L."/>
            <person name="Valiante V."/>
        </authorList>
    </citation>
    <scope>NUCLEOTIDE SEQUENCE [LARGE SCALE GENOMIC DNA]</scope>
    <source>
        <strain evidence="5">SF006504</strain>
    </source>
</reference>
<dbReference type="InterPro" id="IPR000172">
    <property type="entry name" value="GMC_OxRdtase_N"/>
</dbReference>
<dbReference type="InterPro" id="IPR036188">
    <property type="entry name" value="FAD/NAD-bd_sf"/>
</dbReference>
<dbReference type="PROSITE" id="PS00623">
    <property type="entry name" value="GMC_OXRED_1"/>
    <property type="match status" value="1"/>
</dbReference>
<dbReference type="EMBL" id="CDMC01000028">
    <property type="protein sequence ID" value="CEL11614.1"/>
    <property type="molecule type" value="Genomic_DNA"/>
</dbReference>
<dbReference type="PANTHER" id="PTHR11552:SF115">
    <property type="entry name" value="DEHYDROGENASE XPTC-RELATED"/>
    <property type="match status" value="1"/>
</dbReference>
<dbReference type="Gene3D" id="3.30.560.10">
    <property type="entry name" value="Glucose Oxidase, domain 3"/>
    <property type="match status" value="1"/>
</dbReference>
<evidence type="ECO:0000256" key="1">
    <source>
        <dbReference type="ARBA" id="ARBA00010790"/>
    </source>
</evidence>
<dbReference type="AlphaFoldDB" id="A0A0U5GL93"/>
<proteinExistence type="inferred from homology"/>
<feature type="domain" description="Glucose-methanol-choline oxidoreductase N-terminal" evidence="3">
    <location>
        <begin position="60"/>
        <end position="83"/>
    </location>
</feature>
<dbReference type="GO" id="GO:0016614">
    <property type="term" value="F:oxidoreductase activity, acting on CH-OH group of donors"/>
    <property type="evidence" value="ECO:0007669"/>
    <property type="project" value="InterPro"/>
</dbReference>
<dbReference type="Pfam" id="PF00732">
    <property type="entry name" value="GMC_oxred_N"/>
    <property type="match status" value="1"/>
</dbReference>
<comment type="similarity">
    <text evidence="1 2">Belongs to the GMC oxidoreductase family.</text>
</comment>
<dbReference type="Proteomes" id="UP000054771">
    <property type="component" value="Unassembled WGS sequence"/>
</dbReference>